<organism evidence="2 3">
    <name type="scientific">Purpureocillium lavendulum</name>
    <dbReference type="NCBI Taxonomy" id="1247861"/>
    <lineage>
        <taxon>Eukaryota</taxon>
        <taxon>Fungi</taxon>
        <taxon>Dikarya</taxon>
        <taxon>Ascomycota</taxon>
        <taxon>Pezizomycotina</taxon>
        <taxon>Sordariomycetes</taxon>
        <taxon>Hypocreomycetidae</taxon>
        <taxon>Hypocreales</taxon>
        <taxon>Ophiocordycipitaceae</taxon>
        <taxon>Purpureocillium</taxon>
    </lineage>
</organism>
<proteinExistence type="predicted"/>
<feature type="signal peptide" evidence="1">
    <location>
        <begin position="1"/>
        <end position="16"/>
    </location>
</feature>
<evidence type="ECO:0000256" key="1">
    <source>
        <dbReference type="SAM" id="SignalP"/>
    </source>
</evidence>
<keyword evidence="1" id="KW-0732">Signal</keyword>
<evidence type="ECO:0000313" key="3">
    <source>
        <dbReference type="Proteomes" id="UP001163105"/>
    </source>
</evidence>
<sequence>MKFTAALLALAATAAAAPTEVEPRTGGGDCNNGGSQVCCSGLLNCLVQAVGDSCSNQAYCCQTDAPVVSRCRLVPSTTVIKR</sequence>
<comment type="caution">
    <text evidence="2">The sequence shown here is derived from an EMBL/GenBank/DDBJ whole genome shotgun (WGS) entry which is preliminary data.</text>
</comment>
<protein>
    <submittedName>
        <fullName evidence="2">Oxidoreductase</fullName>
    </submittedName>
</protein>
<dbReference type="EMBL" id="JAQHRD010000003">
    <property type="protein sequence ID" value="KAJ6442624.1"/>
    <property type="molecule type" value="Genomic_DNA"/>
</dbReference>
<gene>
    <name evidence="2" type="ORF">O9K51_03799</name>
</gene>
<reference evidence="2" key="1">
    <citation type="submission" date="2023-01" db="EMBL/GenBank/DDBJ databases">
        <title>The growth and conidiation of Purpureocillium lavendulum are regulated by nitrogen source and histone H3K14 acetylation.</title>
        <authorList>
            <person name="Tang P."/>
            <person name="Han J."/>
            <person name="Zhang C."/>
            <person name="Tang P."/>
            <person name="Qi F."/>
            <person name="Zhang K."/>
            <person name="Liang L."/>
        </authorList>
    </citation>
    <scope>NUCLEOTIDE SEQUENCE</scope>
    <source>
        <strain evidence="2">YMF1.00683</strain>
    </source>
</reference>
<evidence type="ECO:0000313" key="2">
    <source>
        <dbReference type="EMBL" id="KAJ6442624.1"/>
    </source>
</evidence>
<feature type="chain" id="PRO_5044191615" evidence="1">
    <location>
        <begin position="17"/>
        <end position="82"/>
    </location>
</feature>
<name>A0AB34FUR6_9HYPO</name>
<dbReference type="AlphaFoldDB" id="A0AB34FUR6"/>
<keyword evidence="3" id="KW-1185">Reference proteome</keyword>
<dbReference type="Proteomes" id="UP001163105">
    <property type="component" value="Unassembled WGS sequence"/>
</dbReference>
<accession>A0AB34FUR6</accession>